<dbReference type="AlphaFoldDB" id="B8J9M1"/>
<accession>B8J9M1</accession>
<evidence type="ECO:0000313" key="6">
    <source>
        <dbReference type="EMBL" id="ACL67409.1"/>
    </source>
</evidence>
<keyword evidence="1" id="KW-0349">Heme</keyword>
<dbReference type="GO" id="GO:0046872">
    <property type="term" value="F:metal ion binding"/>
    <property type="evidence" value="ECO:0007669"/>
    <property type="project" value="UniProtKB-KW"/>
</dbReference>
<dbReference type="GO" id="GO:0020037">
    <property type="term" value="F:heme binding"/>
    <property type="evidence" value="ECO:0007669"/>
    <property type="project" value="InterPro"/>
</dbReference>
<gene>
    <name evidence="6" type="ordered locus">A2cp1_4091</name>
</gene>
<keyword evidence="4" id="KW-0732">Signal</keyword>
<organism evidence="6 7">
    <name type="scientific">Anaeromyxobacter dehalogenans (strain ATCC BAA-258 / DSM 21875 / 2CP-1)</name>
    <dbReference type="NCBI Taxonomy" id="455488"/>
    <lineage>
        <taxon>Bacteria</taxon>
        <taxon>Pseudomonadati</taxon>
        <taxon>Myxococcota</taxon>
        <taxon>Myxococcia</taxon>
        <taxon>Myxococcales</taxon>
        <taxon>Cystobacterineae</taxon>
        <taxon>Anaeromyxobacteraceae</taxon>
        <taxon>Anaeromyxobacter</taxon>
    </lineage>
</organism>
<feature type="chain" id="PRO_5002875021" description="Cytochrome c domain-containing protein" evidence="4">
    <location>
        <begin position="28"/>
        <end position="116"/>
    </location>
</feature>
<dbReference type="GO" id="GO:0009055">
    <property type="term" value="F:electron transfer activity"/>
    <property type="evidence" value="ECO:0007669"/>
    <property type="project" value="InterPro"/>
</dbReference>
<dbReference type="EMBL" id="CP001359">
    <property type="protein sequence ID" value="ACL67409.1"/>
    <property type="molecule type" value="Genomic_DNA"/>
</dbReference>
<keyword evidence="7" id="KW-1185">Reference proteome</keyword>
<protein>
    <recommendedName>
        <fullName evidence="5">Cytochrome c domain-containing protein</fullName>
    </recommendedName>
</protein>
<dbReference type="Pfam" id="PF13442">
    <property type="entry name" value="Cytochrome_CBB3"/>
    <property type="match status" value="1"/>
</dbReference>
<dbReference type="KEGG" id="acp:A2cp1_4091"/>
<evidence type="ECO:0000256" key="4">
    <source>
        <dbReference type="SAM" id="SignalP"/>
    </source>
</evidence>
<dbReference type="InterPro" id="IPR036909">
    <property type="entry name" value="Cyt_c-like_dom_sf"/>
</dbReference>
<proteinExistence type="predicted"/>
<keyword evidence="2" id="KW-0479">Metal-binding</keyword>
<dbReference type="Proteomes" id="UP000007089">
    <property type="component" value="Chromosome"/>
</dbReference>
<evidence type="ECO:0000256" key="1">
    <source>
        <dbReference type="ARBA" id="ARBA00022617"/>
    </source>
</evidence>
<sequence length="116" mass="12301">MPARTRYALAAAVVLALGAALLSQLPAGTFGRRAPPAVETPELAAQGKRVLTQQCWHCHREIPLAPRVAGWDAPRAYEALGRLPELNPAMPPFRGTDADRRALAAYLAALAAGRAP</sequence>
<dbReference type="HOGENOM" id="CLU_2153036_0_0_7"/>
<feature type="signal peptide" evidence="4">
    <location>
        <begin position="1"/>
        <end position="27"/>
    </location>
</feature>
<evidence type="ECO:0000256" key="2">
    <source>
        <dbReference type="ARBA" id="ARBA00022723"/>
    </source>
</evidence>
<evidence type="ECO:0000259" key="5">
    <source>
        <dbReference type="Pfam" id="PF13442"/>
    </source>
</evidence>
<feature type="domain" description="Cytochrome c" evidence="5">
    <location>
        <begin position="44"/>
        <end position="107"/>
    </location>
</feature>
<dbReference type="SUPFAM" id="SSF46626">
    <property type="entry name" value="Cytochrome c"/>
    <property type="match status" value="1"/>
</dbReference>
<dbReference type="Gene3D" id="1.10.760.10">
    <property type="entry name" value="Cytochrome c-like domain"/>
    <property type="match status" value="1"/>
</dbReference>
<name>B8J9M1_ANAD2</name>
<dbReference type="InterPro" id="IPR009056">
    <property type="entry name" value="Cyt_c-like_dom"/>
</dbReference>
<keyword evidence="3" id="KW-0408">Iron</keyword>
<dbReference type="RefSeq" id="WP_012528016.1">
    <property type="nucleotide sequence ID" value="NC_011891.1"/>
</dbReference>
<reference evidence="6" key="1">
    <citation type="submission" date="2009-01" db="EMBL/GenBank/DDBJ databases">
        <title>Complete sequence of Anaeromyxobacter dehalogenans 2CP-1.</title>
        <authorList>
            <consortium name="US DOE Joint Genome Institute"/>
            <person name="Lucas S."/>
            <person name="Copeland A."/>
            <person name="Lapidus A."/>
            <person name="Glavina del Rio T."/>
            <person name="Dalin E."/>
            <person name="Tice H."/>
            <person name="Bruce D."/>
            <person name="Goodwin L."/>
            <person name="Pitluck S."/>
            <person name="Saunders E."/>
            <person name="Brettin T."/>
            <person name="Detter J.C."/>
            <person name="Han C."/>
            <person name="Larimer F."/>
            <person name="Land M."/>
            <person name="Hauser L."/>
            <person name="Kyrpides N."/>
            <person name="Ovchinnikova G."/>
            <person name="Beliaev A.S."/>
            <person name="Richardson P."/>
        </authorList>
    </citation>
    <scope>NUCLEOTIDE SEQUENCE</scope>
    <source>
        <strain evidence="6">2CP-1</strain>
    </source>
</reference>
<evidence type="ECO:0000256" key="3">
    <source>
        <dbReference type="ARBA" id="ARBA00023004"/>
    </source>
</evidence>
<evidence type="ECO:0000313" key="7">
    <source>
        <dbReference type="Proteomes" id="UP000007089"/>
    </source>
</evidence>